<dbReference type="Proteomes" id="UP001497457">
    <property type="component" value="Unassembled WGS sequence"/>
</dbReference>
<dbReference type="AlphaFoldDB" id="A0ABC9GZK9"/>
<gene>
    <name evidence="3" type="ORF">URODEC1_LOCUS121430</name>
    <name evidence="2" type="ORF">URODEC1_LOCUS42941</name>
</gene>
<dbReference type="InterPro" id="IPR022149">
    <property type="entry name" value="DUF3681"/>
</dbReference>
<keyword evidence="4" id="KW-1185">Reference proteome</keyword>
<feature type="transmembrane region" description="Helical" evidence="1">
    <location>
        <begin position="63"/>
        <end position="88"/>
    </location>
</feature>
<organism evidence="3 4">
    <name type="scientific">Urochloa decumbens</name>
    <dbReference type="NCBI Taxonomy" id="240449"/>
    <lineage>
        <taxon>Eukaryota</taxon>
        <taxon>Viridiplantae</taxon>
        <taxon>Streptophyta</taxon>
        <taxon>Embryophyta</taxon>
        <taxon>Tracheophyta</taxon>
        <taxon>Spermatophyta</taxon>
        <taxon>Magnoliopsida</taxon>
        <taxon>Liliopsida</taxon>
        <taxon>Poales</taxon>
        <taxon>Poaceae</taxon>
        <taxon>PACMAD clade</taxon>
        <taxon>Panicoideae</taxon>
        <taxon>Panicodae</taxon>
        <taxon>Paniceae</taxon>
        <taxon>Melinidinae</taxon>
        <taxon>Urochloa</taxon>
    </lineage>
</organism>
<dbReference type="Pfam" id="PF12442">
    <property type="entry name" value="DUF3681"/>
    <property type="match status" value="1"/>
</dbReference>
<evidence type="ECO:0000256" key="1">
    <source>
        <dbReference type="SAM" id="Phobius"/>
    </source>
</evidence>
<keyword evidence="1" id="KW-1133">Transmembrane helix</keyword>
<feature type="transmembrane region" description="Helical" evidence="1">
    <location>
        <begin position="100"/>
        <end position="121"/>
    </location>
</feature>
<dbReference type="Proteomes" id="UP001497457">
    <property type="component" value="Chromosome 18b"/>
</dbReference>
<dbReference type="PANTHER" id="PTHR33530:SF4">
    <property type="entry name" value="OS01G0145800 PROTEIN"/>
    <property type="match status" value="1"/>
</dbReference>
<evidence type="ECO:0000313" key="4">
    <source>
        <dbReference type="Proteomes" id="UP001497457"/>
    </source>
</evidence>
<proteinExistence type="predicted"/>
<dbReference type="PANTHER" id="PTHR33530">
    <property type="entry name" value="OS01G0147100 PROTEIN"/>
    <property type="match status" value="1"/>
</dbReference>
<keyword evidence="1" id="KW-0472">Membrane</keyword>
<reference evidence="3" key="1">
    <citation type="submission" date="2024-10" db="EMBL/GenBank/DDBJ databases">
        <authorList>
            <person name="Ryan C."/>
        </authorList>
    </citation>
    <scope>NUCLEOTIDE SEQUENCE [LARGE SCALE GENOMIC DNA]</scope>
</reference>
<sequence>MAVGLGSTRWDEEAAAASTAASKLHQAPGCFEASSALFGLVASSMAITLAVRQPPPGLDENAYYLTVSGGFFAGLAQAITAVVCVSNNNPRARRSAGTKLVYAASVAPLVVVVVLSVASLLL</sequence>
<keyword evidence="1" id="KW-0812">Transmembrane</keyword>
<dbReference type="EMBL" id="OZ075128">
    <property type="protein sequence ID" value="CAL4958126.1"/>
    <property type="molecule type" value="Genomic_DNA"/>
</dbReference>
<evidence type="ECO:0000313" key="2">
    <source>
        <dbReference type="EMBL" id="CAL4958126.1"/>
    </source>
</evidence>
<protein>
    <submittedName>
        <fullName evidence="3">Uncharacterized protein</fullName>
    </submittedName>
</protein>
<name>A0ABC9GZK9_9POAL</name>
<feature type="transmembrane region" description="Helical" evidence="1">
    <location>
        <begin position="33"/>
        <end position="51"/>
    </location>
</feature>
<evidence type="ECO:0000313" key="3">
    <source>
        <dbReference type="EMBL" id="CAM0148082.1"/>
    </source>
</evidence>
<dbReference type="EMBL" id="CAXIPR030001199">
    <property type="protein sequence ID" value="CAM0148082.1"/>
    <property type="molecule type" value="Genomic_DNA"/>
</dbReference>
<accession>A0ABC9GZK9</accession>